<dbReference type="Gene3D" id="3.50.50.60">
    <property type="entry name" value="FAD/NAD(P)-binding domain"/>
    <property type="match status" value="1"/>
</dbReference>
<dbReference type="PROSITE" id="PS51318">
    <property type="entry name" value="TAT"/>
    <property type="match status" value="1"/>
</dbReference>
<proteinExistence type="predicted"/>
<evidence type="ECO:0000256" key="1">
    <source>
        <dbReference type="ARBA" id="ARBA00001974"/>
    </source>
</evidence>
<organism evidence="6 7">
    <name type="scientific">Kineobactrum sediminis</name>
    <dbReference type="NCBI Taxonomy" id="1905677"/>
    <lineage>
        <taxon>Bacteria</taxon>
        <taxon>Pseudomonadati</taxon>
        <taxon>Pseudomonadota</taxon>
        <taxon>Gammaproteobacteria</taxon>
        <taxon>Cellvibrionales</taxon>
        <taxon>Halieaceae</taxon>
        <taxon>Kineobactrum</taxon>
    </lineage>
</organism>
<dbReference type="EMBL" id="PKLZ01000003">
    <property type="protein sequence ID" value="PLW82986.1"/>
    <property type="molecule type" value="Genomic_DNA"/>
</dbReference>
<dbReference type="GO" id="GO:0008202">
    <property type="term" value="P:steroid metabolic process"/>
    <property type="evidence" value="ECO:0007669"/>
    <property type="project" value="UniProtKB-ARBA"/>
</dbReference>
<dbReference type="InterPro" id="IPR036188">
    <property type="entry name" value="FAD/NAD-bd_sf"/>
</dbReference>
<dbReference type="SUPFAM" id="SSF51905">
    <property type="entry name" value="FAD/NAD(P)-binding domain"/>
    <property type="match status" value="1"/>
</dbReference>
<dbReference type="Pfam" id="PF00890">
    <property type="entry name" value="FAD_binding_2"/>
    <property type="match status" value="1"/>
</dbReference>
<dbReference type="InterPro" id="IPR003953">
    <property type="entry name" value="FAD-dep_OxRdtase_2_FAD-bd"/>
</dbReference>
<dbReference type="Gene3D" id="3.90.700.10">
    <property type="entry name" value="Succinate dehydrogenase/fumarate reductase flavoprotein, catalytic domain"/>
    <property type="match status" value="1"/>
</dbReference>
<evidence type="ECO:0000259" key="5">
    <source>
        <dbReference type="Pfam" id="PF00890"/>
    </source>
</evidence>
<dbReference type="Proteomes" id="UP000234845">
    <property type="component" value="Unassembled WGS sequence"/>
</dbReference>
<dbReference type="InterPro" id="IPR006311">
    <property type="entry name" value="TAT_signal"/>
</dbReference>
<dbReference type="InterPro" id="IPR050315">
    <property type="entry name" value="FAD-oxidoreductase_2"/>
</dbReference>
<protein>
    <submittedName>
        <fullName evidence="6">Flavoprotein</fullName>
    </submittedName>
</protein>
<keyword evidence="4" id="KW-0560">Oxidoreductase</keyword>
<reference evidence="7" key="1">
    <citation type="submission" date="2017-11" db="EMBL/GenBank/DDBJ databases">
        <title>The draft genome sequence of Chromatocurvus sp. F02.</title>
        <authorList>
            <person name="Du Z.-J."/>
            <person name="Chang Y.-Q."/>
        </authorList>
    </citation>
    <scope>NUCLEOTIDE SEQUENCE [LARGE SCALE GENOMIC DNA]</scope>
    <source>
        <strain evidence="7">F02</strain>
    </source>
</reference>
<evidence type="ECO:0000313" key="6">
    <source>
        <dbReference type="EMBL" id="PLW82986.1"/>
    </source>
</evidence>
<gene>
    <name evidence="6" type="ORF">CWI75_06010</name>
</gene>
<sequence length="509" mass="53349">MSRSGIGRRQLLAGLAGATAGIALTGNAAPLAAREVTRWDETTDVLVAGSGSAACSAAIEARLAGAEVLLIESLPRFGGSSAMSGGVVYAGGGTSLQRAAGFEDTAEDMYRFIAGNSGGHPQLDKIQRYCEESVEHFDWLVAQGVPYNNRFTDVKELTLGDESLYFSGNELAWPARERSRPAPRGHVPGLPGMTGGRSLMEALLARTGSLGVTQRASTSARRLIVESDGRVAGLQVAAGDALYNIRARRGVVLACGGFIHNRDMVQRHAPALFDCSAPWGNAGDLGEGIAMGVAVGAETLRMHQGFAITPIYPPESTLAGIVVNAAGQRFIGEDAYYGVLGDAIAYHQQGKAWLITDAASNFGFHQDNFVAVAEAATIGDLAVRAGFPQGALQHTIAYYNRFAAAGRDPLFHKQSKYLAPLAQPPFTAWDLSVKRAFFTAHTFGGLHTDTDSRVLDSRGEWIRGLYAAGRTVAGLPVAPYIASGLSVGDCTFFGRRAGVAAAGSGGVSA</sequence>
<dbReference type="RefSeq" id="WP_101520586.1">
    <property type="nucleotide sequence ID" value="NZ_PKLZ01000003.1"/>
</dbReference>
<dbReference type="OrthoDB" id="337830at2"/>
<evidence type="ECO:0000256" key="4">
    <source>
        <dbReference type="ARBA" id="ARBA00023002"/>
    </source>
</evidence>
<evidence type="ECO:0000256" key="2">
    <source>
        <dbReference type="ARBA" id="ARBA00022630"/>
    </source>
</evidence>
<comment type="cofactor">
    <cofactor evidence="1">
        <name>FAD</name>
        <dbReference type="ChEBI" id="CHEBI:57692"/>
    </cofactor>
</comment>
<dbReference type="InterPro" id="IPR027477">
    <property type="entry name" value="Succ_DH/fumarate_Rdtase_cat_sf"/>
</dbReference>
<keyword evidence="3" id="KW-0274">FAD</keyword>
<evidence type="ECO:0000313" key="7">
    <source>
        <dbReference type="Proteomes" id="UP000234845"/>
    </source>
</evidence>
<dbReference type="PANTHER" id="PTHR43400">
    <property type="entry name" value="FUMARATE REDUCTASE"/>
    <property type="match status" value="1"/>
</dbReference>
<dbReference type="GO" id="GO:0016491">
    <property type="term" value="F:oxidoreductase activity"/>
    <property type="evidence" value="ECO:0007669"/>
    <property type="project" value="UniProtKB-KW"/>
</dbReference>
<dbReference type="NCBIfam" id="NF005510">
    <property type="entry name" value="PRK07121.1-3"/>
    <property type="match status" value="1"/>
</dbReference>
<dbReference type="SUPFAM" id="SSF56425">
    <property type="entry name" value="Succinate dehydrogenase/fumarate reductase flavoprotein, catalytic domain"/>
    <property type="match status" value="1"/>
</dbReference>
<feature type="domain" description="FAD-dependent oxidoreductase 2 FAD-binding" evidence="5">
    <location>
        <begin position="44"/>
        <end position="473"/>
    </location>
</feature>
<name>A0A2N5Y3M4_9GAMM</name>
<comment type="caution">
    <text evidence="6">The sequence shown here is derived from an EMBL/GenBank/DDBJ whole genome shotgun (WGS) entry which is preliminary data.</text>
</comment>
<evidence type="ECO:0000256" key="3">
    <source>
        <dbReference type="ARBA" id="ARBA00022827"/>
    </source>
</evidence>
<keyword evidence="7" id="KW-1185">Reference proteome</keyword>
<dbReference type="PANTHER" id="PTHR43400:SF10">
    <property type="entry name" value="3-OXOSTEROID 1-DEHYDROGENASE"/>
    <property type="match status" value="1"/>
</dbReference>
<dbReference type="AlphaFoldDB" id="A0A2N5Y3M4"/>
<accession>A0A2N5Y3M4</accession>
<keyword evidence="2" id="KW-0285">Flavoprotein</keyword>